<feature type="transmembrane region" description="Helical" evidence="1">
    <location>
        <begin position="27"/>
        <end position="43"/>
    </location>
</feature>
<dbReference type="RefSeq" id="WP_345271345.1">
    <property type="nucleotide sequence ID" value="NZ_BAABHB010000020.1"/>
</dbReference>
<sequence length="101" mass="11350">MKYLYWGCVVLLILALGRQSSGYYTFLRIAVFIGALVAAKEVYTPEVKIFTYIFLLIAILFNPILPVYLYSKGAWVPIDLMAAGVFAIKAYLTEDKNATVE</sequence>
<feature type="transmembrane region" description="Helical" evidence="1">
    <location>
        <begin position="50"/>
        <end position="68"/>
    </location>
</feature>
<evidence type="ECO:0000256" key="1">
    <source>
        <dbReference type="SAM" id="Phobius"/>
    </source>
</evidence>
<proteinExistence type="predicted"/>
<comment type="caution">
    <text evidence="2">The sequence shown here is derived from an EMBL/GenBank/DDBJ whole genome shotgun (WGS) entry which is preliminary data.</text>
</comment>
<keyword evidence="1" id="KW-0812">Transmembrane</keyword>
<evidence type="ECO:0000313" key="3">
    <source>
        <dbReference type="Proteomes" id="UP001500936"/>
    </source>
</evidence>
<dbReference type="InterPro" id="IPR046548">
    <property type="entry name" value="DUF6804"/>
</dbReference>
<gene>
    <name evidence="2" type="ORF">GCM10023187_55420</name>
</gene>
<keyword evidence="3" id="KW-1185">Reference proteome</keyword>
<dbReference type="EMBL" id="BAABHB010000020">
    <property type="protein sequence ID" value="GAA4420268.1"/>
    <property type="molecule type" value="Genomic_DNA"/>
</dbReference>
<name>A0ABP8L1H4_9BACT</name>
<keyword evidence="1" id="KW-1133">Transmembrane helix</keyword>
<dbReference type="Proteomes" id="UP001500936">
    <property type="component" value="Unassembled WGS sequence"/>
</dbReference>
<accession>A0ABP8L1H4</accession>
<dbReference type="Pfam" id="PF20619">
    <property type="entry name" value="DUF6804"/>
    <property type="match status" value="1"/>
</dbReference>
<reference evidence="3" key="1">
    <citation type="journal article" date="2019" name="Int. J. Syst. Evol. Microbiol.">
        <title>The Global Catalogue of Microorganisms (GCM) 10K type strain sequencing project: providing services to taxonomists for standard genome sequencing and annotation.</title>
        <authorList>
            <consortium name="The Broad Institute Genomics Platform"/>
            <consortium name="The Broad Institute Genome Sequencing Center for Infectious Disease"/>
            <person name="Wu L."/>
            <person name="Ma J."/>
        </authorList>
    </citation>
    <scope>NUCLEOTIDE SEQUENCE [LARGE SCALE GENOMIC DNA]</scope>
    <source>
        <strain evidence="3">JCM 17925</strain>
    </source>
</reference>
<protein>
    <submittedName>
        <fullName evidence="2">Uncharacterized protein</fullName>
    </submittedName>
</protein>
<organism evidence="2 3">
    <name type="scientific">Nibrella viscosa</name>
    <dbReference type="NCBI Taxonomy" id="1084524"/>
    <lineage>
        <taxon>Bacteria</taxon>
        <taxon>Pseudomonadati</taxon>
        <taxon>Bacteroidota</taxon>
        <taxon>Cytophagia</taxon>
        <taxon>Cytophagales</taxon>
        <taxon>Spirosomataceae</taxon>
        <taxon>Nibrella</taxon>
    </lineage>
</organism>
<evidence type="ECO:0000313" key="2">
    <source>
        <dbReference type="EMBL" id="GAA4420268.1"/>
    </source>
</evidence>
<keyword evidence="1" id="KW-0472">Membrane</keyword>